<dbReference type="Gene3D" id="3.40.50.2300">
    <property type="match status" value="1"/>
</dbReference>
<sequence length="214" mass="23554">MSNGPDLIATNSVVYVVDDDDSMRNALGRLIRSVGLGVELFGSAQEFLDFDKRDVPSCLILDVRLKGQSGLALQEQIVAGDLQLPIIFITAHGDVAMSVKAMKNGALDFMSKPFRDQDMLDVVQNALLKDQKRRKSDGRLADVRRRYGTLTPREREVMKYVVSGLLNKQIAAEMGLSEITVKIHRGHAMRKMGARTLPEFVLGAQALGLDPASE</sequence>
<proteinExistence type="predicted"/>
<dbReference type="PROSITE" id="PS50043">
    <property type="entry name" value="HTH_LUXR_2"/>
    <property type="match status" value="1"/>
</dbReference>
<dbReference type="SUPFAM" id="SSF52172">
    <property type="entry name" value="CheY-like"/>
    <property type="match status" value="1"/>
</dbReference>
<dbReference type="Pfam" id="PF00072">
    <property type="entry name" value="Response_reg"/>
    <property type="match status" value="1"/>
</dbReference>
<dbReference type="InterPro" id="IPR011006">
    <property type="entry name" value="CheY-like_superfamily"/>
</dbReference>
<dbReference type="PANTHER" id="PTHR44688:SF16">
    <property type="entry name" value="DNA-BINDING TRANSCRIPTIONAL ACTIVATOR DEVR_DOSR"/>
    <property type="match status" value="1"/>
</dbReference>
<dbReference type="FunFam" id="3.40.50.2300:FF:000018">
    <property type="entry name" value="DNA-binding transcriptional regulator NtrC"/>
    <property type="match status" value="1"/>
</dbReference>
<accession>A0A105V8M6</accession>
<feature type="domain" description="Response regulatory" evidence="8">
    <location>
        <begin position="13"/>
        <end position="127"/>
    </location>
</feature>
<keyword evidence="5" id="KW-0804">Transcription</keyword>
<comment type="caution">
    <text evidence="9">The sequence shown here is derived from an EMBL/GenBank/DDBJ whole genome shotgun (WGS) entry which is preliminary data.</text>
</comment>
<evidence type="ECO:0000256" key="5">
    <source>
        <dbReference type="ARBA" id="ARBA00023163"/>
    </source>
</evidence>
<evidence type="ECO:0000256" key="1">
    <source>
        <dbReference type="ARBA" id="ARBA00022553"/>
    </source>
</evidence>
<keyword evidence="3" id="KW-0805">Transcription regulation</keyword>
<dbReference type="InterPro" id="IPR000792">
    <property type="entry name" value="Tscrpt_reg_LuxR_C"/>
</dbReference>
<dbReference type="PANTHER" id="PTHR44688">
    <property type="entry name" value="DNA-BINDING TRANSCRIPTIONAL ACTIVATOR DEVR_DOSR"/>
    <property type="match status" value="1"/>
</dbReference>
<dbReference type="GO" id="GO:0006355">
    <property type="term" value="P:regulation of DNA-templated transcription"/>
    <property type="evidence" value="ECO:0007669"/>
    <property type="project" value="InterPro"/>
</dbReference>
<dbReference type="Proteomes" id="UP000062317">
    <property type="component" value="Unassembled WGS sequence"/>
</dbReference>
<dbReference type="SUPFAM" id="SSF46894">
    <property type="entry name" value="C-terminal effector domain of the bipartite response regulators"/>
    <property type="match status" value="1"/>
</dbReference>
<evidence type="ECO:0000259" key="7">
    <source>
        <dbReference type="PROSITE" id="PS50043"/>
    </source>
</evidence>
<dbReference type="Pfam" id="PF00196">
    <property type="entry name" value="GerE"/>
    <property type="match status" value="1"/>
</dbReference>
<dbReference type="Gene3D" id="1.10.10.10">
    <property type="entry name" value="Winged helix-like DNA-binding domain superfamily/Winged helix DNA-binding domain"/>
    <property type="match status" value="1"/>
</dbReference>
<keyword evidence="2" id="KW-0902">Two-component regulatory system</keyword>
<dbReference type="PROSITE" id="PS50110">
    <property type="entry name" value="RESPONSE_REGULATORY"/>
    <property type="match status" value="1"/>
</dbReference>
<keyword evidence="4" id="KW-0238">DNA-binding</keyword>
<keyword evidence="1 6" id="KW-0597">Phosphoprotein</keyword>
<name>A0A105V8M6_9BURK</name>
<dbReference type="CDD" id="cd06170">
    <property type="entry name" value="LuxR_C_like"/>
    <property type="match status" value="1"/>
</dbReference>
<gene>
    <name evidence="9" type="ORF">WT27_09820</name>
</gene>
<evidence type="ECO:0000313" key="10">
    <source>
        <dbReference type="Proteomes" id="UP000062317"/>
    </source>
</evidence>
<evidence type="ECO:0000256" key="6">
    <source>
        <dbReference type="PROSITE-ProRule" id="PRU00169"/>
    </source>
</evidence>
<evidence type="ECO:0000256" key="3">
    <source>
        <dbReference type="ARBA" id="ARBA00023015"/>
    </source>
</evidence>
<dbReference type="InterPro" id="IPR001789">
    <property type="entry name" value="Sig_transdc_resp-reg_receiver"/>
</dbReference>
<dbReference type="GO" id="GO:0000160">
    <property type="term" value="P:phosphorelay signal transduction system"/>
    <property type="evidence" value="ECO:0007669"/>
    <property type="project" value="UniProtKB-KW"/>
</dbReference>
<evidence type="ECO:0000256" key="4">
    <source>
        <dbReference type="ARBA" id="ARBA00023125"/>
    </source>
</evidence>
<feature type="modified residue" description="4-aspartylphosphate" evidence="6">
    <location>
        <position position="62"/>
    </location>
</feature>
<dbReference type="SMART" id="SM00421">
    <property type="entry name" value="HTH_LUXR"/>
    <property type="match status" value="1"/>
</dbReference>
<keyword evidence="10" id="KW-1185">Reference proteome</keyword>
<feature type="domain" description="HTH luxR-type" evidence="7">
    <location>
        <begin position="143"/>
        <end position="208"/>
    </location>
</feature>
<dbReference type="SMART" id="SM00448">
    <property type="entry name" value="REC"/>
    <property type="match status" value="1"/>
</dbReference>
<reference evidence="9 10" key="1">
    <citation type="submission" date="2015-11" db="EMBL/GenBank/DDBJ databases">
        <title>Expanding the genomic diversity of Burkholderia species for the development of highly accurate diagnostics.</title>
        <authorList>
            <person name="Sahl J."/>
            <person name="Keim P."/>
            <person name="Wagner D."/>
        </authorList>
    </citation>
    <scope>NUCLEOTIDE SEQUENCE [LARGE SCALE GENOMIC DNA]</scope>
    <source>
        <strain evidence="9 10">MSMB1301WGS</strain>
    </source>
</reference>
<dbReference type="InterPro" id="IPR016032">
    <property type="entry name" value="Sig_transdc_resp-reg_C-effctor"/>
</dbReference>
<protein>
    <submittedName>
        <fullName evidence="9">Two-component system response regulator</fullName>
    </submittedName>
</protein>
<organism evidence="9 10">
    <name type="scientific">Burkholderia territorii</name>
    <dbReference type="NCBI Taxonomy" id="1503055"/>
    <lineage>
        <taxon>Bacteria</taxon>
        <taxon>Pseudomonadati</taxon>
        <taxon>Pseudomonadota</taxon>
        <taxon>Betaproteobacteria</taxon>
        <taxon>Burkholderiales</taxon>
        <taxon>Burkholderiaceae</taxon>
        <taxon>Burkholderia</taxon>
        <taxon>Burkholderia cepacia complex</taxon>
    </lineage>
</organism>
<dbReference type="AlphaFoldDB" id="A0A105V8M6"/>
<dbReference type="EMBL" id="LPEQ01000100">
    <property type="protein sequence ID" value="KVV43450.1"/>
    <property type="molecule type" value="Genomic_DNA"/>
</dbReference>
<evidence type="ECO:0000256" key="2">
    <source>
        <dbReference type="ARBA" id="ARBA00023012"/>
    </source>
</evidence>
<dbReference type="InterPro" id="IPR036388">
    <property type="entry name" value="WH-like_DNA-bd_sf"/>
</dbReference>
<evidence type="ECO:0000259" key="8">
    <source>
        <dbReference type="PROSITE" id="PS50110"/>
    </source>
</evidence>
<dbReference type="GO" id="GO:0003677">
    <property type="term" value="F:DNA binding"/>
    <property type="evidence" value="ECO:0007669"/>
    <property type="project" value="UniProtKB-KW"/>
</dbReference>
<evidence type="ECO:0000313" key="9">
    <source>
        <dbReference type="EMBL" id="KVV43450.1"/>
    </source>
</evidence>
<dbReference type="PRINTS" id="PR00038">
    <property type="entry name" value="HTHLUXR"/>
</dbReference>
<dbReference type="PROSITE" id="PS00622">
    <property type="entry name" value="HTH_LUXR_1"/>
    <property type="match status" value="1"/>
</dbReference>
<dbReference type="RefSeq" id="WP_060107543.1">
    <property type="nucleotide sequence ID" value="NZ_LPEQ01000100.1"/>
</dbReference>